<evidence type="ECO:0000256" key="2">
    <source>
        <dbReference type="ARBA" id="ARBA00022723"/>
    </source>
</evidence>
<comment type="similarity">
    <text evidence="1">Belongs to the cytochrome P450 family.</text>
</comment>
<dbReference type="GO" id="GO:0005506">
    <property type="term" value="F:iron ion binding"/>
    <property type="evidence" value="ECO:0007669"/>
    <property type="project" value="InterPro"/>
</dbReference>
<keyword evidence="3" id="KW-0408">Iron</keyword>
<dbReference type="GO" id="GO:0004497">
    <property type="term" value="F:monooxygenase activity"/>
    <property type="evidence" value="ECO:0007669"/>
    <property type="project" value="InterPro"/>
</dbReference>
<sequence>MEMWSVYFSVLVIILLVISTTHWIYRWRNPKYNGNLPPGSMGFPYIGETLQFLIPSKLLDIPNFIKKRMRNLAGRPVIVKSDPDFNFNLLQQEGKLVERWYMDSFAKLLHQDATSVISKHGSIHKYLRNLVLAYFGPEPLKDKLLPKLETAISQALQDWSKRPTIEVKSSSSSMTSDFTAKVLFSYESEKSGENIAESFTNFLQGLMSIPLNTPGTAFHRCLKKENFWTGEFAIYMMFGLLLASFETISSTLALAFKFLTDHPPVVQKLKVVNESLRQASVAPGIHRRAIKDIQVDGEFQSQITFASLDSEQISPELIKPNLLAGGEKSREETWLDLQLWDSATVSTFRLKESKDECLILLQNIMKKTSSKTRPSEKFGVLNYSLLCMFLLQVM</sequence>
<evidence type="ECO:0000256" key="4">
    <source>
        <dbReference type="SAM" id="Phobius"/>
    </source>
</evidence>
<name>A0A4U5MZI1_POPAL</name>
<proteinExistence type="inferred from homology"/>
<keyword evidence="4" id="KW-1133">Transmembrane helix</keyword>
<dbReference type="GO" id="GO:0010268">
    <property type="term" value="P:brassinosteroid homeostasis"/>
    <property type="evidence" value="ECO:0007669"/>
    <property type="project" value="TreeGrafter"/>
</dbReference>
<dbReference type="GO" id="GO:0016705">
    <property type="term" value="F:oxidoreductase activity, acting on paired donors, with incorporation or reduction of molecular oxygen"/>
    <property type="evidence" value="ECO:0007669"/>
    <property type="project" value="InterPro"/>
</dbReference>
<organism evidence="5">
    <name type="scientific">Populus alba</name>
    <name type="common">White poplar</name>
    <dbReference type="NCBI Taxonomy" id="43335"/>
    <lineage>
        <taxon>Eukaryota</taxon>
        <taxon>Viridiplantae</taxon>
        <taxon>Streptophyta</taxon>
        <taxon>Embryophyta</taxon>
        <taxon>Tracheophyta</taxon>
        <taxon>Spermatophyta</taxon>
        <taxon>Magnoliopsida</taxon>
        <taxon>eudicotyledons</taxon>
        <taxon>Gunneridae</taxon>
        <taxon>Pentapetalae</taxon>
        <taxon>rosids</taxon>
        <taxon>fabids</taxon>
        <taxon>Malpighiales</taxon>
        <taxon>Salicaceae</taxon>
        <taxon>Saliceae</taxon>
        <taxon>Populus</taxon>
    </lineage>
</organism>
<gene>
    <name evidence="5" type="ORF">D5086_0000286010</name>
</gene>
<keyword evidence="2" id="KW-0479">Metal-binding</keyword>
<dbReference type="PANTHER" id="PTHR24286">
    <property type="entry name" value="CYTOCHROME P450 26"/>
    <property type="match status" value="1"/>
</dbReference>
<comment type="caution">
    <text evidence="5">The sequence shown here is derived from an EMBL/GenBank/DDBJ whole genome shotgun (WGS) entry which is preliminary data.</text>
</comment>
<dbReference type="STRING" id="43335.A0A4U5MZI1"/>
<dbReference type="InterPro" id="IPR036396">
    <property type="entry name" value="Cyt_P450_sf"/>
</dbReference>
<dbReference type="SUPFAM" id="SSF48264">
    <property type="entry name" value="Cytochrome P450"/>
    <property type="match status" value="1"/>
</dbReference>
<keyword evidence="4" id="KW-0472">Membrane</keyword>
<dbReference type="GO" id="GO:0020037">
    <property type="term" value="F:heme binding"/>
    <property type="evidence" value="ECO:0007669"/>
    <property type="project" value="InterPro"/>
</dbReference>
<feature type="transmembrane region" description="Helical" evidence="4">
    <location>
        <begin position="6"/>
        <end position="25"/>
    </location>
</feature>
<dbReference type="PANTHER" id="PTHR24286:SF90">
    <property type="entry name" value="CYTOCHROME P450"/>
    <property type="match status" value="1"/>
</dbReference>
<dbReference type="AlphaFoldDB" id="A0A4U5MZI1"/>
<keyword evidence="4" id="KW-0812">Transmembrane</keyword>
<reference evidence="5" key="1">
    <citation type="submission" date="2018-10" db="EMBL/GenBank/DDBJ databases">
        <title>Population genomic analysis revealed the cold adaptation of white poplar.</title>
        <authorList>
            <person name="Liu Y.-J."/>
        </authorList>
    </citation>
    <scope>NUCLEOTIDE SEQUENCE [LARGE SCALE GENOMIC DNA]</scope>
    <source>
        <strain evidence="5">PAL-ZL1</strain>
    </source>
</reference>
<dbReference type="GO" id="GO:0016132">
    <property type="term" value="P:brassinosteroid biosynthetic process"/>
    <property type="evidence" value="ECO:0007669"/>
    <property type="project" value="TreeGrafter"/>
</dbReference>
<evidence type="ECO:0000256" key="1">
    <source>
        <dbReference type="ARBA" id="ARBA00010617"/>
    </source>
</evidence>
<feature type="transmembrane region" description="Helical" evidence="4">
    <location>
        <begin position="232"/>
        <end position="256"/>
    </location>
</feature>
<evidence type="ECO:0008006" key="6">
    <source>
        <dbReference type="Google" id="ProtNLM"/>
    </source>
</evidence>
<protein>
    <recommendedName>
        <fullName evidence="6">Cytochrome P450 87A3-like</fullName>
    </recommendedName>
</protein>
<dbReference type="EMBL" id="RCHU01001130">
    <property type="protein sequence ID" value="TKR75410.1"/>
    <property type="molecule type" value="Genomic_DNA"/>
</dbReference>
<dbReference type="GO" id="GO:0016125">
    <property type="term" value="P:sterol metabolic process"/>
    <property type="evidence" value="ECO:0007669"/>
    <property type="project" value="TreeGrafter"/>
</dbReference>
<accession>A0A4U5MZI1</accession>
<dbReference type="Gene3D" id="1.10.630.10">
    <property type="entry name" value="Cytochrome P450"/>
    <property type="match status" value="1"/>
</dbReference>
<evidence type="ECO:0000313" key="5">
    <source>
        <dbReference type="EMBL" id="TKR75410.1"/>
    </source>
</evidence>
<evidence type="ECO:0000256" key="3">
    <source>
        <dbReference type="ARBA" id="ARBA00023004"/>
    </source>
</evidence>